<proteinExistence type="predicted"/>
<keyword evidence="3" id="KW-1185">Reference proteome</keyword>
<dbReference type="EMBL" id="CP025938">
    <property type="protein sequence ID" value="AUS06833.1"/>
    <property type="molecule type" value="Genomic_DNA"/>
</dbReference>
<dbReference type="RefSeq" id="WP_102996760.1">
    <property type="nucleotide sequence ID" value="NZ_CP025938.1"/>
</dbReference>
<keyword evidence="1" id="KW-0812">Transmembrane</keyword>
<evidence type="ECO:0000313" key="3">
    <source>
        <dbReference type="Proteomes" id="UP000236592"/>
    </source>
</evidence>
<dbReference type="OrthoDB" id="1452525at2"/>
<name>A0A2I7SLP9_9FLAO</name>
<sequence length="139" mass="16057">MKHTLEYKILKHLSENNNGRFMDVSEIESDFDFLKSVISDLKKRELILTEPYPSSPMVGDWIGVVPSDKPEKCKIKLSGIEYLDSLEKTEVDFELAKKTLEEFPRTKWFARVGFFIGIGLAILELIKFLIPIMFPSDKI</sequence>
<evidence type="ECO:0000256" key="1">
    <source>
        <dbReference type="SAM" id="Phobius"/>
    </source>
</evidence>
<keyword evidence="1" id="KW-0472">Membrane</keyword>
<evidence type="ECO:0000313" key="2">
    <source>
        <dbReference type="EMBL" id="AUS06833.1"/>
    </source>
</evidence>
<protein>
    <submittedName>
        <fullName evidence="2">Uncharacterized protein</fullName>
    </submittedName>
</protein>
<dbReference type="Proteomes" id="UP000236592">
    <property type="component" value="Chromosome"/>
</dbReference>
<accession>A0A2I7SLP9</accession>
<keyword evidence="1" id="KW-1133">Transmembrane helix</keyword>
<dbReference type="AlphaFoldDB" id="A0A2I7SLP9"/>
<organism evidence="2 3">
    <name type="scientific">Pseudotamlana carrageenivorans</name>
    <dbReference type="NCBI Taxonomy" id="2069432"/>
    <lineage>
        <taxon>Bacteria</taxon>
        <taxon>Pseudomonadati</taxon>
        <taxon>Bacteroidota</taxon>
        <taxon>Flavobacteriia</taxon>
        <taxon>Flavobacteriales</taxon>
        <taxon>Flavobacteriaceae</taxon>
        <taxon>Pseudotamlana</taxon>
    </lineage>
</organism>
<gene>
    <name evidence="2" type="ORF">C1A40_15900</name>
</gene>
<feature type="transmembrane region" description="Helical" evidence="1">
    <location>
        <begin position="108"/>
        <end position="134"/>
    </location>
</feature>
<reference evidence="3" key="1">
    <citation type="submission" date="2018-01" db="EMBL/GenBank/DDBJ databases">
        <title>Complete genome of Tamlana sp. UJ94.</title>
        <authorList>
            <person name="Jung J."/>
            <person name="Chung D."/>
            <person name="Bae S.S."/>
            <person name="Baek K."/>
        </authorList>
    </citation>
    <scope>NUCLEOTIDE SEQUENCE [LARGE SCALE GENOMIC DNA]</scope>
    <source>
        <strain evidence="3">UJ94</strain>
    </source>
</reference>
<dbReference type="KEGG" id="taj:C1A40_15900"/>